<keyword evidence="1" id="KW-0472">Membrane</keyword>
<keyword evidence="1" id="KW-1133">Transmembrane helix</keyword>
<comment type="caution">
    <text evidence="2">The sequence shown here is derived from an EMBL/GenBank/DDBJ whole genome shotgun (WGS) entry which is preliminary data.</text>
</comment>
<evidence type="ECO:0000313" key="2">
    <source>
        <dbReference type="EMBL" id="MBM6819606.1"/>
    </source>
</evidence>
<accession>A0ABS2FH28</accession>
<keyword evidence="3" id="KW-1185">Reference proteome</keyword>
<feature type="transmembrane region" description="Helical" evidence="1">
    <location>
        <begin position="35"/>
        <end position="55"/>
    </location>
</feature>
<protein>
    <recommendedName>
        <fullName evidence="4">DUF4358 domain-containing protein</fullName>
    </recommendedName>
</protein>
<dbReference type="RefSeq" id="WP_148322065.1">
    <property type="nucleotide sequence ID" value="NZ_JACJLL010000053.1"/>
</dbReference>
<proteinExistence type="predicted"/>
<evidence type="ECO:0008006" key="4">
    <source>
        <dbReference type="Google" id="ProtNLM"/>
    </source>
</evidence>
<sequence>MVQEKNKPPLDSEVSVKETFKSLSGKKKIEFIYDYYKLPIIGTLLAIIIISYMAYSFVTKQDTYCNITYYGSTINTDNFNKIKDILNENILGDDKKSTIFTDSLLISANSNYGDDPTTTQAFAVKLAANEIDILLVEKNNFEYFAANNMLLDLNSLEGFNSLNISEDELVTAKDETGNDNLYGIKVDNLNLLKNSGFNNENTILCIAISSNRHEEVIKVLNELTK</sequence>
<name>A0ABS2FH28_9CLOT</name>
<dbReference type="EMBL" id="JACJLL010000053">
    <property type="protein sequence ID" value="MBM6819606.1"/>
    <property type="molecule type" value="Genomic_DNA"/>
</dbReference>
<organism evidence="2 3">
    <name type="scientific">Clostridium saudiense</name>
    <dbReference type="NCBI Taxonomy" id="1414720"/>
    <lineage>
        <taxon>Bacteria</taxon>
        <taxon>Bacillati</taxon>
        <taxon>Bacillota</taxon>
        <taxon>Clostridia</taxon>
        <taxon>Eubacteriales</taxon>
        <taxon>Clostridiaceae</taxon>
        <taxon>Clostridium</taxon>
    </lineage>
</organism>
<gene>
    <name evidence="2" type="ORF">H6A19_09715</name>
</gene>
<evidence type="ECO:0000313" key="3">
    <source>
        <dbReference type="Proteomes" id="UP000767334"/>
    </source>
</evidence>
<keyword evidence="1" id="KW-0812">Transmembrane</keyword>
<evidence type="ECO:0000256" key="1">
    <source>
        <dbReference type="SAM" id="Phobius"/>
    </source>
</evidence>
<reference evidence="2 3" key="1">
    <citation type="journal article" date="2021" name="Sci. Rep.">
        <title>The distribution of antibiotic resistance genes in chicken gut microbiota commensals.</title>
        <authorList>
            <person name="Juricova H."/>
            <person name="Matiasovicova J."/>
            <person name="Kubasova T."/>
            <person name="Cejkova D."/>
            <person name="Rychlik I."/>
        </authorList>
    </citation>
    <scope>NUCLEOTIDE SEQUENCE [LARGE SCALE GENOMIC DNA]</scope>
    <source>
        <strain evidence="2 3">An435</strain>
    </source>
</reference>
<dbReference type="Proteomes" id="UP000767334">
    <property type="component" value="Unassembled WGS sequence"/>
</dbReference>